<evidence type="ECO:0000313" key="2">
    <source>
        <dbReference type="EMBL" id="CAB3983739.1"/>
    </source>
</evidence>
<gene>
    <name evidence="2" type="ORF">PACLA_8A057520</name>
</gene>
<feature type="region of interest" description="Disordered" evidence="1">
    <location>
        <begin position="1"/>
        <end position="33"/>
    </location>
</feature>
<protein>
    <submittedName>
        <fullName evidence="2">Uncharacterized protein</fullName>
    </submittedName>
</protein>
<proteinExistence type="predicted"/>
<evidence type="ECO:0000313" key="3">
    <source>
        <dbReference type="Proteomes" id="UP001152795"/>
    </source>
</evidence>
<comment type="caution">
    <text evidence="2">The sequence shown here is derived from an EMBL/GenBank/DDBJ whole genome shotgun (WGS) entry which is preliminary data.</text>
</comment>
<sequence>MKDEDASRIVNEQEDLSPGPRRLGREKNPPMYHHDEYAGITTVKHTVTLKEFSICMIRGNQLQSADAEYGIPISDFNKLPSLILHASWTTVQRVHYKSVKSSISTRFSGSTNYKTVKPCQISEKRFNDGYSKPVDAV</sequence>
<name>A0A6S7G4C2_PARCT</name>
<accession>A0A6S7G4C2</accession>
<dbReference type="EMBL" id="CACRXK020000650">
    <property type="protein sequence ID" value="CAB3983739.1"/>
    <property type="molecule type" value="Genomic_DNA"/>
</dbReference>
<reference evidence="2" key="1">
    <citation type="submission" date="2020-04" db="EMBL/GenBank/DDBJ databases">
        <authorList>
            <person name="Alioto T."/>
            <person name="Alioto T."/>
            <person name="Gomez Garrido J."/>
        </authorList>
    </citation>
    <scope>NUCLEOTIDE SEQUENCE</scope>
    <source>
        <strain evidence="2">A484AB</strain>
    </source>
</reference>
<feature type="compositionally biased region" description="Basic and acidic residues" evidence="1">
    <location>
        <begin position="23"/>
        <end position="33"/>
    </location>
</feature>
<dbReference type="Proteomes" id="UP001152795">
    <property type="component" value="Unassembled WGS sequence"/>
</dbReference>
<evidence type="ECO:0000256" key="1">
    <source>
        <dbReference type="SAM" id="MobiDB-lite"/>
    </source>
</evidence>
<organism evidence="2 3">
    <name type="scientific">Paramuricea clavata</name>
    <name type="common">Red gorgonian</name>
    <name type="synonym">Violescent sea-whip</name>
    <dbReference type="NCBI Taxonomy" id="317549"/>
    <lineage>
        <taxon>Eukaryota</taxon>
        <taxon>Metazoa</taxon>
        <taxon>Cnidaria</taxon>
        <taxon>Anthozoa</taxon>
        <taxon>Octocorallia</taxon>
        <taxon>Malacalcyonacea</taxon>
        <taxon>Plexauridae</taxon>
        <taxon>Paramuricea</taxon>
    </lineage>
</organism>
<dbReference type="AlphaFoldDB" id="A0A6S7G4C2"/>
<keyword evidence="3" id="KW-1185">Reference proteome</keyword>